<organism evidence="2 3">
    <name type="scientific">Leucocoprinus leucothites</name>
    <dbReference type="NCBI Taxonomy" id="201217"/>
    <lineage>
        <taxon>Eukaryota</taxon>
        <taxon>Fungi</taxon>
        <taxon>Dikarya</taxon>
        <taxon>Basidiomycota</taxon>
        <taxon>Agaricomycotina</taxon>
        <taxon>Agaricomycetes</taxon>
        <taxon>Agaricomycetidae</taxon>
        <taxon>Agaricales</taxon>
        <taxon>Agaricineae</taxon>
        <taxon>Agaricaceae</taxon>
        <taxon>Leucocoprinus</taxon>
    </lineage>
</organism>
<dbReference type="Pfam" id="PF26113">
    <property type="entry name" value="GH16_XgeA"/>
    <property type="match status" value="1"/>
</dbReference>
<gene>
    <name evidence="2" type="ORF">D9756_003784</name>
</gene>
<proteinExistence type="predicted"/>
<sequence>MSTREAISSTDGIFSQGKIQQSTSSSSSLSFSRKQLGLKTTLKRPSKVRAVSLDCKRWRDLLCFLNIFSYVPREEALQKNLIYTLEDGTAVVKGDNDTWLANGVKRDSVRISSQRRYNTGLFILDLKKAPWGCGTWPAFWTLGEGTWPYAGEIDIIEGVHDNQHNQVAWHTSPGCHLAPNSTFSGTIVNVDGQNHTDCNGLINNNAGCGIVEWSRASYGPYFDAQGGGVFVMKWDENGIAVWSFYRQAIPKDIIDGVPHPDGWGPPSAFLDPSQCDPLAFFKNHTIILNITFCGDWAGNSYATSGCPGTCAERLQDPSNFVNATWIINSLKVYGKQNLNGLVSTAIREEPPFPATGPLPFWTTLVAAAVAFLF</sequence>
<protein>
    <recommendedName>
        <fullName evidence="1">GH16 domain-containing protein</fullName>
    </recommendedName>
</protein>
<dbReference type="Gene3D" id="2.60.120.200">
    <property type="match status" value="1"/>
</dbReference>
<dbReference type="GO" id="GO:0009251">
    <property type="term" value="P:glucan catabolic process"/>
    <property type="evidence" value="ECO:0007669"/>
    <property type="project" value="TreeGrafter"/>
</dbReference>
<name>A0A8H5DBF0_9AGAR</name>
<keyword evidence="3" id="KW-1185">Reference proteome</keyword>
<dbReference type="InterPro" id="IPR000757">
    <property type="entry name" value="Beta-glucanase-like"/>
</dbReference>
<dbReference type="InterPro" id="IPR013320">
    <property type="entry name" value="ConA-like_dom_sf"/>
</dbReference>
<dbReference type="SUPFAM" id="SSF49899">
    <property type="entry name" value="Concanavalin A-like lectins/glucanases"/>
    <property type="match status" value="1"/>
</dbReference>
<evidence type="ECO:0000313" key="2">
    <source>
        <dbReference type="EMBL" id="KAF5355852.1"/>
    </source>
</evidence>
<accession>A0A8H5DBF0</accession>
<evidence type="ECO:0000259" key="1">
    <source>
        <dbReference type="PROSITE" id="PS51762"/>
    </source>
</evidence>
<dbReference type="PANTHER" id="PTHR10963">
    <property type="entry name" value="GLYCOSYL HYDROLASE-RELATED"/>
    <property type="match status" value="1"/>
</dbReference>
<comment type="caution">
    <text evidence="2">The sequence shown here is derived from an EMBL/GenBank/DDBJ whole genome shotgun (WGS) entry which is preliminary data.</text>
</comment>
<dbReference type="InterPro" id="IPR050546">
    <property type="entry name" value="Glycosyl_Hydrlase_16"/>
</dbReference>
<dbReference type="CDD" id="cd02181">
    <property type="entry name" value="GH16_fungal_Lam16A_glucanase"/>
    <property type="match status" value="1"/>
</dbReference>
<dbReference type="EMBL" id="JAACJO010000007">
    <property type="protein sequence ID" value="KAF5355852.1"/>
    <property type="molecule type" value="Genomic_DNA"/>
</dbReference>
<dbReference type="PROSITE" id="PS51762">
    <property type="entry name" value="GH16_2"/>
    <property type="match status" value="1"/>
</dbReference>
<feature type="domain" description="GH16" evidence="1">
    <location>
        <begin position="8"/>
        <end position="305"/>
    </location>
</feature>
<dbReference type="GO" id="GO:0004553">
    <property type="term" value="F:hydrolase activity, hydrolyzing O-glycosyl compounds"/>
    <property type="evidence" value="ECO:0007669"/>
    <property type="project" value="InterPro"/>
</dbReference>
<reference evidence="2 3" key="1">
    <citation type="journal article" date="2020" name="ISME J.">
        <title>Uncovering the hidden diversity of litter-decomposition mechanisms in mushroom-forming fungi.</title>
        <authorList>
            <person name="Floudas D."/>
            <person name="Bentzer J."/>
            <person name="Ahren D."/>
            <person name="Johansson T."/>
            <person name="Persson P."/>
            <person name="Tunlid A."/>
        </authorList>
    </citation>
    <scope>NUCLEOTIDE SEQUENCE [LARGE SCALE GENOMIC DNA]</scope>
    <source>
        <strain evidence="2 3">CBS 146.42</strain>
    </source>
</reference>
<dbReference type="Proteomes" id="UP000559027">
    <property type="component" value="Unassembled WGS sequence"/>
</dbReference>
<dbReference type="AlphaFoldDB" id="A0A8H5DBF0"/>
<evidence type="ECO:0000313" key="3">
    <source>
        <dbReference type="Proteomes" id="UP000559027"/>
    </source>
</evidence>
<dbReference type="PANTHER" id="PTHR10963:SF24">
    <property type="entry name" value="GLYCOSIDASE C21B10.07-RELATED"/>
    <property type="match status" value="1"/>
</dbReference>
<dbReference type="OrthoDB" id="192832at2759"/>